<gene>
    <name evidence="2" type="ORF">DFP82_104103</name>
</gene>
<feature type="transmembrane region" description="Helical" evidence="1">
    <location>
        <begin position="135"/>
        <end position="156"/>
    </location>
</feature>
<reference evidence="2 3" key="1">
    <citation type="submission" date="2018-06" db="EMBL/GenBank/DDBJ databases">
        <title>Genomic Encyclopedia of Type Strains, Phase III (KMG-III): the genomes of soil and plant-associated and newly described type strains.</title>
        <authorList>
            <person name="Whitman W."/>
        </authorList>
    </citation>
    <scope>NUCLEOTIDE SEQUENCE [LARGE SCALE GENOMIC DNA]</scope>
    <source>
        <strain evidence="2 3">CECT 5889</strain>
    </source>
</reference>
<dbReference type="Pfam" id="PF09997">
    <property type="entry name" value="DUF2238"/>
    <property type="match status" value="1"/>
</dbReference>
<dbReference type="OrthoDB" id="9786473at2"/>
<keyword evidence="3" id="KW-1185">Reference proteome</keyword>
<dbReference type="EMBL" id="QJSU01000004">
    <property type="protein sequence ID" value="PYE39291.1"/>
    <property type="molecule type" value="Genomic_DNA"/>
</dbReference>
<dbReference type="InterPro" id="IPR014509">
    <property type="entry name" value="YjdF-like"/>
</dbReference>
<feature type="transmembrane region" description="Helical" evidence="1">
    <location>
        <begin position="32"/>
        <end position="53"/>
    </location>
</feature>
<protein>
    <submittedName>
        <fullName evidence="2">Putative membrane protein</fullName>
    </submittedName>
</protein>
<dbReference type="RefSeq" id="WP_110922950.1">
    <property type="nucleotide sequence ID" value="NZ_CAJGZD010000004.1"/>
</dbReference>
<evidence type="ECO:0000256" key="1">
    <source>
        <dbReference type="SAM" id="Phobius"/>
    </source>
</evidence>
<organism evidence="2 3">
    <name type="scientific">Psychrobacter fozii</name>
    <dbReference type="NCBI Taxonomy" id="198480"/>
    <lineage>
        <taxon>Bacteria</taxon>
        <taxon>Pseudomonadati</taxon>
        <taxon>Pseudomonadota</taxon>
        <taxon>Gammaproteobacteria</taxon>
        <taxon>Moraxellales</taxon>
        <taxon>Moraxellaceae</taxon>
        <taxon>Psychrobacter</taxon>
    </lineage>
</organism>
<comment type="caution">
    <text evidence="2">The sequence shown here is derived from an EMBL/GenBank/DDBJ whole genome shotgun (WGS) entry which is preliminary data.</text>
</comment>
<feature type="transmembrane region" description="Helical" evidence="1">
    <location>
        <begin position="105"/>
        <end position="123"/>
    </location>
</feature>
<dbReference type="PIRSF" id="PIRSF020606">
    <property type="entry name" value="UCP020606"/>
    <property type="match status" value="1"/>
</dbReference>
<feature type="transmembrane region" description="Helical" evidence="1">
    <location>
        <begin position="186"/>
        <end position="206"/>
    </location>
</feature>
<dbReference type="AlphaFoldDB" id="A0A2V4V0C7"/>
<sequence length="215" mass="24744">MQRHFKSVVVSTIAVFIVMVLASIEPLEWSSYLLHQLGTLIFLGFMLLAYRYWHISSRSYILASIFLFIHIIGARYLYSYVPYDDWTQLIFGASLNDFFGWQRNMYDRLVHFSYGLLLFYAMVESSKFIFKISSIKLLIAIALMINMSSSLLYELLEWGIATTLSPEAAEAYNGQQGDVWDAHKDMALALLGGLIAAVITLFQIRYDRAMINMIK</sequence>
<keyword evidence="1" id="KW-0472">Membrane</keyword>
<accession>A0A2V4V0C7</accession>
<feature type="transmembrane region" description="Helical" evidence="1">
    <location>
        <begin position="60"/>
        <end position="78"/>
    </location>
</feature>
<dbReference type="Proteomes" id="UP000247746">
    <property type="component" value="Unassembled WGS sequence"/>
</dbReference>
<name>A0A2V4V0C7_9GAMM</name>
<keyword evidence="1" id="KW-0812">Transmembrane</keyword>
<keyword evidence="1" id="KW-1133">Transmembrane helix</keyword>
<proteinExistence type="predicted"/>
<dbReference type="InterPro" id="IPR058534">
    <property type="entry name" value="YjdF"/>
</dbReference>
<evidence type="ECO:0000313" key="3">
    <source>
        <dbReference type="Proteomes" id="UP000247746"/>
    </source>
</evidence>
<evidence type="ECO:0000313" key="2">
    <source>
        <dbReference type="EMBL" id="PYE39291.1"/>
    </source>
</evidence>